<keyword evidence="3" id="KW-1185">Reference proteome</keyword>
<dbReference type="PANTHER" id="PTHR10443:SF12">
    <property type="entry name" value="DIPEPTIDASE"/>
    <property type="match status" value="1"/>
</dbReference>
<dbReference type="Gene3D" id="3.20.20.140">
    <property type="entry name" value="Metal-dependent hydrolases"/>
    <property type="match status" value="1"/>
</dbReference>
<dbReference type="Proteomes" id="UP000198432">
    <property type="component" value="Unassembled WGS sequence"/>
</dbReference>
<dbReference type="PROSITE" id="PS51365">
    <property type="entry name" value="RENAL_DIPEPTIDASE_2"/>
    <property type="match status" value="1"/>
</dbReference>
<evidence type="ECO:0000313" key="2">
    <source>
        <dbReference type="EMBL" id="SNT26694.1"/>
    </source>
</evidence>
<name>A0A239LAW3_9BACT</name>
<dbReference type="PANTHER" id="PTHR10443">
    <property type="entry name" value="MICROSOMAL DIPEPTIDASE"/>
    <property type="match status" value="1"/>
</dbReference>
<evidence type="ECO:0000313" key="3">
    <source>
        <dbReference type="Proteomes" id="UP000198432"/>
    </source>
</evidence>
<organism evidence="2 3">
    <name type="scientific">Pontibacter ummariensis</name>
    <dbReference type="NCBI Taxonomy" id="1610492"/>
    <lineage>
        <taxon>Bacteria</taxon>
        <taxon>Pseudomonadati</taxon>
        <taxon>Bacteroidota</taxon>
        <taxon>Cytophagia</taxon>
        <taxon>Cytophagales</taxon>
        <taxon>Hymenobacteraceae</taxon>
        <taxon>Pontibacter</taxon>
    </lineage>
</organism>
<dbReference type="RefSeq" id="WP_089321726.1">
    <property type="nucleotide sequence ID" value="NZ_FZOQ01000037.1"/>
</dbReference>
<dbReference type="CDD" id="cd01301">
    <property type="entry name" value="rDP_like"/>
    <property type="match status" value="1"/>
</dbReference>
<dbReference type="EMBL" id="FZOQ01000037">
    <property type="protein sequence ID" value="SNT26694.1"/>
    <property type="molecule type" value="Genomic_DNA"/>
</dbReference>
<dbReference type="GO" id="GO:0006508">
    <property type="term" value="P:proteolysis"/>
    <property type="evidence" value="ECO:0007669"/>
    <property type="project" value="InterPro"/>
</dbReference>
<feature type="signal peptide" evidence="1">
    <location>
        <begin position="1"/>
        <end position="26"/>
    </location>
</feature>
<feature type="chain" id="PRO_5012692524" evidence="1">
    <location>
        <begin position="27"/>
        <end position="401"/>
    </location>
</feature>
<dbReference type="OrthoDB" id="9804920at2"/>
<reference evidence="3" key="1">
    <citation type="submission" date="2017-06" db="EMBL/GenBank/DDBJ databases">
        <authorList>
            <person name="Varghese N."/>
            <person name="Submissions S."/>
        </authorList>
    </citation>
    <scope>NUCLEOTIDE SEQUENCE [LARGE SCALE GENOMIC DNA]</scope>
    <source>
        <strain evidence="3">NKM1</strain>
    </source>
</reference>
<dbReference type="SUPFAM" id="SSF51556">
    <property type="entry name" value="Metallo-dependent hydrolases"/>
    <property type="match status" value="1"/>
</dbReference>
<sequence length="401" mass="44459">MKIKSIVTRGTFLGALLAGASLPLQAQDHKALHQKAIVVDTHNDVLIAVMDGLDIAEDLRGKTHSDLARFKEGGVDVQIFSVWSDETYGKGKGFAYANRQIDSLYAIAARNPDKLRIVTSPEELMQAVKQQKLAAMIGVEGGHMIEDKLGYLDSLYSRGTRYLTLTWNNSTSWASSAADETGGTVPNAQKGLNDFGRQVVRRMNELGMMVDLSHVGEQTFWDVMETTTKPVIVSHSSAYAIRPHARNLKDEQIRAIAKNGGVIQLNFFSGFLDSKFDKRQKQFLAKHQAELDSLKKLGWSTSRRNEWLKEKYPAEANAVRPPLSLLLDHLDHIVKLVGVDYVGFGSDFDGISSAPQQLDGVEDFPVLTRELLVRGYSAQDIEKILGGNFLRVFQENAVPKS</sequence>
<dbReference type="GO" id="GO:0070573">
    <property type="term" value="F:metallodipeptidase activity"/>
    <property type="evidence" value="ECO:0007669"/>
    <property type="project" value="InterPro"/>
</dbReference>
<keyword evidence="1" id="KW-0732">Signal</keyword>
<dbReference type="InterPro" id="IPR008257">
    <property type="entry name" value="Pept_M19"/>
</dbReference>
<evidence type="ECO:0000256" key="1">
    <source>
        <dbReference type="SAM" id="SignalP"/>
    </source>
</evidence>
<accession>A0A239LAW3</accession>
<proteinExistence type="predicted"/>
<gene>
    <name evidence="2" type="ORF">SAMN06296052_13725</name>
</gene>
<dbReference type="Pfam" id="PF01244">
    <property type="entry name" value="Peptidase_M19"/>
    <property type="match status" value="1"/>
</dbReference>
<protein>
    <submittedName>
        <fullName evidence="2">Membrane dipeptidase</fullName>
    </submittedName>
</protein>
<dbReference type="AlphaFoldDB" id="A0A239LAW3"/>
<dbReference type="InterPro" id="IPR032466">
    <property type="entry name" value="Metal_Hydrolase"/>
</dbReference>